<evidence type="ECO:0000313" key="2">
    <source>
        <dbReference type="Proteomes" id="UP000789572"/>
    </source>
</evidence>
<organism evidence="1 2">
    <name type="scientific">Paraglomus occultum</name>
    <dbReference type="NCBI Taxonomy" id="144539"/>
    <lineage>
        <taxon>Eukaryota</taxon>
        <taxon>Fungi</taxon>
        <taxon>Fungi incertae sedis</taxon>
        <taxon>Mucoromycota</taxon>
        <taxon>Glomeromycotina</taxon>
        <taxon>Glomeromycetes</taxon>
        <taxon>Paraglomerales</taxon>
        <taxon>Paraglomeraceae</taxon>
        <taxon>Paraglomus</taxon>
    </lineage>
</organism>
<reference evidence="1" key="1">
    <citation type="submission" date="2021-06" db="EMBL/GenBank/DDBJ databases">
        <authorList>
            <person name="Kallberg Y."/>
            <person name="Tangrot J."/>
            <person name="Rosling A."/>
        </authorList>
    </citation>
    <scope>NUCLEOTIDE SEQUENCE</scope>
    <source>
        <strain evidence="1">IA702</strain>
    </source>
</reference>
<evidence type="ECO:0000313" key="1">
    <source>
        <dbReference type="EMBL" id="CAG8480710.1"/>
    </source>
</evidence>
<proteinExistence type="predicted"/>
<dbReference type="Proteomes" id="UP000789572">
    <property type="component" value="Unassembled WGS sequence"/>
</dbReference>
<dbReference type="EMBL" id="CAJVPJ010000117">
    <property type="protein sequence ID" value="CAG8480710.1"/>
    <property type="molecule type" value="Genomic_DNA"/>
</dbReference>
<dbReference type="OrthoDB" id="10320154at2759"/>
<protein>
    <submittedName>
        <fullName evidence="1">5056_t:CDS:1</fullName>
    </submittedName>
</protein>
<sequence>MQSQSHPYASHDNIRYFSQTHTNAQALPFTSLQISELNMLPYILQQQQQLILHANGSLPPLTSDETRDMLIAIHHMCQDIKDSLRTLNSKVGDLYGEITMLRERTSNIESHTGIRRFDDAATEADDENAYGDETDIIMKKETLSCTEE</sequence>
<comment type="caution">
    <text evidence="1">The sequence shown here is derived from an EMBL/GenBank/DDBJ whole genome shotgun (WGS) entry which is preliminary data.</text>
</comment>
<dbReference type="AlphaFoldDB" id="A0A9N8WEK9"/>
<accession>A0A9N8WEK9</accession>
<keyword evidence="2" id="KW-1185">Reference proteome</keyword>
<gene>
    <name evidence="1" type="ORF">POCULU_LOCUS1530</name>
</gene>
<name>A0A9N8WEK9_9GLOM</name>